<organism evidence="1 2">
    <name type="scientific">Stylosanthes scabra</name>
    <dbReference type="NCBI Taxonomy" id="79078"/>
    <lineage>
        <taxon>Eukaryota</taxon>
        <taxon>Viridiplantae</taxon>
        <taxon>Streptophyta</taxon>
        <taxon>Embryophyta</taxon>
        <taxon>Tracheophyta</taxon>
        <taxon>Spermatophyta</taxon>
        <taxon>Magnoliopsida</taxon>
        <taxon>eudicotyledons</taxon>
        <taxon>Gunneridae</taxon>
        <taxon>Pentapetalae</taxon>
        <taxon>rosids</taxon>
        <taxon>fabids</taxon>
        <taxon>Fabales</taxon>
        <taxon>Fabaceae</taxon>
        <taxon>Papilionoideae</taxon>
        <taxon>50 kb inversion clade</taxon>
        <taxon>dalbergioids sensu lato</taxon>
        <taxon>Dalbergieae</taxon>
        <taxon>Pterocarpus clade</taxon>
        <taxon>Stylosanthes</taxon>
    </lineage>
</organism>
<evidence type="ECO:0000313" key="1">
    <source>
        <dbReference type="EMBL" id="MED6192680.1"/>
    </source>
</evidence>
<keyword evidence="2" id="KW-1185">Reference proteome</keyword>
<gene>
    <name evidence="1" type="ORF">PIB30_012280</name>
</gene>
<dbReference type="EMBL" id="JASCZI010211479">
    <property type="protein sequence ID" value="MED6192680.1"/>
    <property type="molecule type" value="Genomic_DNA"/>
</dbReference>
<proteinExistence type="predicted"/>
<name>A0ABU6X7K0_9FABA</name>
<dbReference type="PANTHER" id="PTHR36617">
    <property type="entry name" value="PROTEIN, PUTATIVE-RELATED"/>
    <property type="match status" value="1"/>
</dbReference>
<sequence length="92" mass="10621">MCHEGWRMCLGDGKKTKLWEDSWIGDCPLKDKFPRLYRISCCIYDCGAWIGIRDKVTWTFGEEGAYSVKSFIQEANGRNFGTPTMKHTFDSV</sequence>
<protein>
    <submittedName>
        <fullName evidence="1">Uncharacterized protein</fullName>
    </submittedName>
</protein>
<dbReference type="PANTHER" id="PTHR36617:SF5">
    <property type="entry name" value="OS05G0421675 PROTEIN"/>
    <property type="match status" value="1"/>
</dbReference>
<dbReference type="Proteomes" id="UP001341840">
    <property type="component" value="Unassembled WGS sequence"/>
</dbReference>
<accession>A0ABU6X7K0</accession>
<comment type="caution">
    <text evidence="1">The sequence shown here is derived from an EMBL/GenBank/DDBJ whole genome shotgun (WGS) entry which is preliminary data.</text>
</comment>
<reference evidence="1 2" key="1">
    <citation type="journal article" date="2023" name="Plants (Basel)">
        <title>Bridging the Gap: Combining Genomics and Transcriptomics Approaches to Understand Stylosanthes scabra, an Orphan Legume from the Brazilian Caatinga.</title>
        <authorList>
            <person name="Ferreira-Neto J.R.C."/>
            <person name="da Silva M.D."/>
            <person name="Binneck E."/>
            <person name="de Melo N.F."/>
            <person name="da Silva R.H."/>
            <person name="de Melo A.L.T.M."/>
            <person name="Pandolfi V."/>
            <person name="Bustamante F.O."/>
            <person name="Brasileiro-Vidal A.C."/>
            <person name="Benko-Iseppon A.M."/>
        </authorList>
    </citation>
    <scope>NUCLEOTIDE SEQUENCE [LARGE SCALE GENOMIC DNA]</scope>
    <source>
        <tissue evidence="1">Leaves</tissue>
    </source>
</reference>
<evidence type="ECO:0000313" key="2">
    <source>
        <dbReference type="Proteomes" id="UP001341840"/>
    </source>
</evidence>